<reference evidence="1" key="1">
    <citation type="submission" date="2023-03" db="EMBL/GenBank/DDBJ databases">
        <title>MT1 and MT2 Draft Genomes of Novel Species.</title>
        <authorList>
            <person name="Venkateswaran K."/>
        </authorList>
    </citation>
    <scope>NUCLEOTIDE SEQUENCE</scope>
    <source>
        <strain evidence="1">F6_3S_P_2</strain>
    </source>
</reference>
<sequence length="308" mass="33431">MKMKAGILVKKLSAKDNTIFEMSKNHKPVLYVDSGETIEVETMDALSNQILVEEDTIVAIDWNQINPATGPIFVNQAEKGDTLKVTIEKINIDSQGVLLTGPNLGMLGDEFNEMTKKIVQIQDGQVVFNDRLSFPLTKMIGVIGVAPEHSDIPCGTPESHGGNMDTTIIKEGSVLYLPVFVDGALLALGDFHGAMGDGEICGTGVEIAGSAVLKIEVVKGQAIEHPRVKYEEGLSFIVSKETLDEAVKEATKQAVHFLERNTDLSLEEAAMLMSAVGQAQISQVVDPLMTARFLIPQFVLDAYQIKVF</sequence>
<gene>
    <name evidence="1" type="ORF">P5G49_11655</name>
</gene>
<proteinExistence type="predicted"/>
<dbReference type="Gene3D" id="2.60.120.580">
    <property type="entry name" value="Acetamidase/Formamidase-like domains"/>
    <property type="match status" value="1"/>
</dbReference>
<evidence type="ECO:0000313" key="2">
    <source>
        <dbReference type="Proteomes" id="UP001175097"/>
    </source>
</evidence>
<protein>
    <submittedName>
        <fullName evidence="1">Acetamidase/formamidase family protein</fullName>
    </submittedName>
</protein>
<dbReference type="EMBL" id="JAROCC010000008">
    <property type="protein sequence ID" value="MDN4608123.1"/>
    <property type="molecule type" value="Genomic_DNA"/>
</dbReference>
<dbReference type="Gene3D" id="2.40.10.120">
    <property type="match status" value="1"/>
</dbReference>
<evidence type="ECO:0000313" key="1">
    <source>
        <dbReference type="EMBL" id="MDN4608123.1"/>
    </source>
</evidence>
<dbReference type="Gene3D" id="3.10.28.20">
    <property type="entry name" value="Acetamidase/Formamidase-like domains"/>
    <property type="match status" value="1"/>
</dbReference>
<keyword evidence="2" id="KW-1185">Reference proteome</keyword>
<dbReference type="Pfam" id="PF03069">
    <property type="entry name" value="FmdA_AmdA"/>
    <property type="match status" value="2"/>
</dbReference>
<organism evidence="1 2">
    <name type="scientific">Sporosarcina highlanderae</name>
    <dbReference type="NCBI Taxonomy" id="3035916"/>
    <lineage>
        <taxon>Bacteria</taxon>
        <taxon>Bacillati</taxon>
        <taxon>Bacillota</taxon>
        <taxon>Bacilli</taxon>
        <taxon>Bacillales</taxon>
        <taxon>Caryophanaceae</taxon>
        <taxon>Sporosarcina</taxon>
    </lineage>
</organism>
<dbReference type="PANTHER" id="PTHR31891:SF1">
    <property type="entry name" value="FORMAMIDASE C869.04-RELATED"/>
    <property type="match status" value="1"/>
</dbReference>
<dbReference type="InterPro" id="IPR004304">
    <property type="entry name" value="FmdA_AmdA"/>
</dbReference>
<dbReference type="RefSeq" id="WP_301243988.1">
    <property type="nucleotide sequence ID" value="NZ_JAROCC010000008.1"/>
</dbReference>
<accession>A0ABT8JSI6</accession>
<dbReference type="SUPFAM" id="SSF141130">
    <property type="entry name" value="Acetamidase/Formamidase-like"/>
    <property type="match status" value="1"/>
</dbReference>
<dbReference type="PANTHER" id="PTHR31891">
    <property type="entry name" value="FORMAMIDASE C869.04-RELATED"/>
    <property type="match status" value="1"/>
</dbReference>
<comment type="caution">
    <text evidence="1">The sequence shown here is derived from an EMBL/GenBank/DDBJ whole genome shotgun (WGS) entry which is preliminary data.</text>
</comment>
<name>A0ABT8JSI6_9BACL</name>
<dbReference type="Proteomes" id="UP001175097">
    <property type="component" value="Unassembled WGS sequence"/>
</dbReference>